<accession>X1CVY6</accession>
<feature type="non-terminal residue" evidence="1">
    <location>
        <position position="1"/>
    </location>
</feature>
<dbReference type="EMBL" id="BART01021179">
    <property type="protein sequence ID" value="GAG97112.1"/>
    <property type="molecule type" value="Genomic_DNA"/>
</dbReference>
<sequence>LTYTIESDRFGLDAGVDLVLIGVESQFLKNELMLILWG</sequence>
<proteinExistence type="predicted"/>
<reference evidence="1" key="1">
    <citation type="journal article" date="2014" name="Front. Microbiol.">
        <title>High frequency of phylogenetically diverse reductive dehalogenase-homologous genes in deep subseafloor sedimentary metagenomes.</title>
        <authorList>
            <person name="Kawai M."/>
            <person name="Futagami T."/>
            <person name="Toyoda A."/>
            <person name="Takaki Y."/>
            <person name="Nishi S."/>
            <person name="Hori S."/>
            <person name="Arai W."/>
            <person name="Tsubouchi T."/>
            <person name="Morono Y."/>
            <person name="Uchiyama I."/>
            <person name="Ito T."/>
            <person name="Fujiyama A."/>
            <person name="Inagaki F."/>
            <person name="Takami H."/>
        </authorList>
    </citation>
    <scope>NUCLEOTIDE SEQUENCE</scope>
    <source>
        <strain evidence="1">Expedition CK06-06</strain>
    </source>
</reference>
<organism evidence="1">
    <name type="scientific">marine sediment metagenome</name>
    <dbReference type="NCBI Taxonomy" id="412755"/>
    <lineage>
        <taxon>unclassified sequences</taxon>
        <taxon>metagenomes</taxon>
        <taxon>ecological metagenomes</taxon>
    </lineage>
</organism>
<protein>
    <submittedName>
        <fullName evidence="1">Uncharacterized protein</fullName>
    </submittedName>
</protein>
<comment type="caution">
    <text evidence="1">The sequence shown here is derived from an EMBL/GenBank/DDBJ whole genome shotgun (WGS) entry which is preliminary data.</text>
</comment>
<name>X1CVY6_9ZZZZ</name>
<gene>
    <name evidence="1" type="ORF">S01H4_39156</name>
</gene>
<evidence type="ECO:0000313" key="1">
    <source>
        <dbReference type="EMBL" id="GAG97112.1"/>
    </source>
</evidence>
<dbReference type="AlphaFoldDB" id="X1CVY6"/>